<organism evidence="2 3">
    <name type="scientific">Magnetofaba australis IT-1</name>
    <dbReference type="NCBI Taxonomy" id="1434232"/>
    <lineage>
        <taxon>Bacteria</taxon>
        <taxon>Pseudomonadati</taxon>
        <taxon>Pseudomonadota</taxon>
        <taxon>Magnetococcia</taxon>
        <taxon>Magnetococcales</taxon>
        <taxon>Magnetococcaceae</taxon>
        <taxon>Magnetofaba</taxon>
    </lineage>
</organism>
<keyword evidence="3" id="KW-1185">Reference proteome</keyword>
<feature type="transmembrane region" description="Helical" evidence="1">
    <location>
        <begin position="29"/>
        <end position="49"/>
    </location>
</feature>
<reference evidence="2 3" key="1">
    <citation type="journal article" date="2016" name="BMC Genomics">
        <title>Combined genomic and structural analyses of a cultured magnetotactic bacterium reveals its niche adaptation to a dynamic environment.</title>
        <authorList>
            <person name="Araujo A.C."/>
            <person name="Morillo V."/>
            <person name="Cypriano J."/>
            <person name="Teixeira L.C."/>
            <person name="Leao P."/>
            <person name="Lyra S."/>
            <person name="Almeida L.G."/>
            <person name="Bazylinski D.A."/>
            <person name="Vasconcellos A.T."/>
            <person name="Abreu F."/>
            <person name="Lins U."/>
        </authorList>
    </citation>
    <scope>NUCLEOTIDE SEQUENCE [LARGE SCALE GENOMIC DNA]</scope>
    <source>
        <strain evidence="2 3">IT-1</strain>
    </source>
</reference>
<keyword evidence="1" id="KW-1133">Transmembrane helix</keyword>
<evidence type="ECO:0000313" key="3">
    <source>
        <dbReference type="Proteomes" id="UP000194003"/>
    </source>
</evidence>
<comment type="caution">
    <text evidence="2">The sequence shown here is derived from an EMBL/GenBank/DDBJ whole genome shotgun (WGS) entry which is preliminary data.</text>
</comment>
<name>A0A1Y2KAP7_9PROT</name>
<sequence length="130" mass="14466">MVGASIISALHIGLFGVWASVVTNKLSHMAQVISWFGIGFILINALSWWRARQVFDKILRADANERSFDLGVSMGLMIPFLAIFIAWGLTLAYLRNGWYLDELAYQSVSGMQYASECARAVTCEIRGMTP</sequence>
<accession>A0A1Y2KAP7</accession>
<protein>
    <submittedName>
        <fullName evidence="2">Uncharacterized protein</fullName>
    </submittedName>
</protein>
<keyword evidence="1" id="KW-0472">Membrane</keyword>
<evidence type="ECO:0000313" key="2">
    <source>
        <dbReference type="EMBL" id="OSM06885.1"/>
    </source>
</evidence>
<keyword evidence="1" id="KW-0812">Transmembrane</keyword>
<gene>
    <name evidence="2" type="ORF">MAIT1_00236</name>
</gene>
<evidence type="ECO:0000256" key="1">
    <source>
        <dbReference type="SAM" id="Phobius"/>
    </source>
</evidence>
<proteinExistence type="predicted"/>
<dbReference type="EMBL" id="LVJN01000015">
    <property type="protein sequence ID" value="OSM06885.1"/>
    <property type="molecule type" value="Genomic_DNA"/>
</dbReference>
<feature type="transmembrane region" description="Helical" evidence="1">
    <location>
        <begin position="70"/>
        <end position="94"/>
    </location>
</feature>
<dbReference type="Proteomes" id="UP000194003">
    <property type="component" value="Unassembled WGS sequence"/>
</dbReference>
<dbReference type="AlphaFoldDB" id="A0A1Y2KAP7"/>